<dbReference type="InterPro" id="IPR036052">
    <property type="entry name" value="TrpB-like_PALP_sf"/>
</dbReference>
<dbReference type="InterPro" id="IPR027278">
    <property type="entry name" value="ACCD_DCysDesulf"/>
</dbReference>
<dbReference type="SUPFAM" id="SSF53686">
    <property type="entry name" value="Tryptophan synthase beta subunit-like PLP-dependent enzymes"/>
    <property type="match status" value="1"/>
</dbReference>
<dbReference type="AlphaFoldDB" id="A0A5N7CEY5"/>
<accession>A0A5N7CEY5</accession>
<dbReference type="OrthoDB" id="10266364at2759"/>
<evidence type="ECO:0000259" key="5">
    <source>
        <dbReference type="Pfam" id="PF00291"/>
    </source>
</evidence>
<dbReference type="InterPro" id="IPR001926">
    <property type="entry name" value="TrpB-like_PALP"/>
</dbReference>
<dbReference type="Gene3D" id="3.40.50.1100">
    <property type="match status" value="2"/>
</dbReference>
<feature type="domain" description="Tryptophan synthase beta chain-like PALP" evidence="5">
    <location>
        <begin position="21"/>
        <end position="361"/>
    </location>
</feature>
<evidence type="ECO:0000256" key="4">
    <source>
        <dbReference type="SAM" id="MobiDB-lite"/>
    </source>
</evidence>
<organism evidence="6">
    <name type="scientific">Petromyces alliaceus</name>
    <name type="common">Aspergillus alliaceus</name>
    <dbReference type="NCBI Taxonomy" id="209559"/>
    <lineage>
        <taxon>Eukaryota</taxon>
        <taxon>Fungi</taxon>
        <taxon>Dikarya</taxon>
        <taxon>Ascomycota</taxon>
        <taxon>Pezizomycotina</taxon>
        <taxon>Eurotiomycetes</taxon>
        <taxon>Eurotiomycetidae</taxon>
        <taxon>Eurotiales</taxon>
        <taxon>Aspergillaceae</taxon>
        <taxon>Aspergillus</taxon>
        <taxon>Aspergillus subgen. Circumdati</taxon>
    </lineage>
</organism>
<evidence type="ECO:0000256" key="1">
    <source>
        <dbReference type="ARBA" id="ARBA00001933"/>
    </source>
</evidence>
<gene>
    <name evidence="6" type="ORF">BDV23DRAFT_181332</name>
</gene>
<dbReference type="Pfam" id="PF00291">
    <property type="entry name" value="PALP"/>
    <property type="match status" value="1"/>
</dbReference>
<dbReference type="PANTHER" id="PTHR43780:SF2">
    <property type="entry name" value="1-AMINOCYCLOPROPANE-1-CARBOXYLATE DEAMINASE-RELATED"/>
    <property type="match status" value="1"/>
</dbReference>
<evidence type="ECO:0000256" key="2">
    <source>
        <dbReference type="ARBA" id="ARBA00008639"/>
    </source>
</evidence>
<feature type="compositionally biased region" description="Basic and acidic residues" evidence="4">
    <location>
        <begin position="392"/>
        <end position="407"/>
    </location>
</feature>
<dbReference type="PANTHER" id="PTHR43780">
    <property type="entry name" value="1-AMINOCYCLOPROPANE-1-CARBOXYLATE DEAMINASE-RELATED"/>
    <property type="match status" value="1"/>
</dbReference>
<evidence type="ECO:0000313" key="6">
    <source>
        <dbReference type="EMBL" id="KAE8392645.1"/>
    </source>
</evidence>
<evidence type="ECO:0000256" key="3">
    <source>
        <dbReference type="ARBA" id="ARBA00022898"/>
    </source>
</evidence>
<keyword evidence="3" id="KW-0663">Pyridoxal phosphate</keyword>
<dbReference type="EMBL" id="ML735235">
    <property type="protein sequence ID" value="KAE8392645.1"/>
    <property type="molecule type" value="Genomic_DNA"/>
</dbReference>
<feature type="region of interest" description="Disordered" evidence="4">
    <location>
        <begin position="389"/>
        <end position="416"/>
    </location>
</feature>
<name>A0A5N7CEY5_PETAA</name>
<dbReference type="Proteomes" id="UP000326877">
    <property type="component" value="Unassembled WGS sequence"/>
</dbReference>
<reference evidence="6" key="1">
    <citation type="submission" date="2019-04" db="EMBL/GenBank/DDBJ databases">
        <title>Friends and foes A comparative genomics studyof 23 Aspergillus species from section Flavi.</title>
        <authorList>
            <consortium name="DOE Joint Genome Institute"/>
            <person name="Kjaerbolling I."/>
            <person name="Vesth T."/>
            <person name="Frisvad J.C."/>
            <person name="Nybo J.L."/>
            <person name="Theobald S."/>
            <person name="Kildgaard S."/>
            <person name="Isbrandt T."/>
            <person name="Kuo A."/>
            <person name="Sato A."/>
            <person name="Lyhne E.K."/>
            <person name="Kogle M.E."/>
            <person name="Wiebenga A."/>
            <person name="Kun R.S."/>
            <person name="Lubbers R.J."/>
            <person name="Makela M.R."/>
            <person name="Barry K."/>
            <person name="Chovatia M."/>
            <person name="Clum A."/>
            <person name="Daum C."/>
            <person name="Haridas S."/>
            <person name="He G."/>
            <person name="LaButti K."/>
            <person name="Lipzen A."/>
            <person name="Mondo S."/>
            <person name="Riley R."/>
            <person name="Salamov A."/>
            <person name="Simmons B.A."/>
            <person name="Magnuson J.K."/>
            <person name="Henrissat B."/>
            <person name="Mortensen U.H."/>
            <person name="Larsen T.O."/>
            <person name="Devries R.P."/>
            <person name="Grigoriev I.V."/>
            <person name="Machida M."/>
            <person name="Baker S.E."/>
            <person name="Andersen M.R."/>
        </authorList>
    </citation>
    <scope>NUCLEOTIDE SEQUENCE [LARGE SCALE GENOMIC DNA]</scope>
    <source>
        <strain evidence="6">IBT 14317</strain>
    </source>
</reference>
<dbReference type="GO" id="GO:0019148">
    <property type="term" value="F:D-cysteine desulfhydrase activity"/>
    <property type="evidence" value="ECO:0007669"/>
    <property type="project" value="TreeGrafter"/>
</dbReference>
<protein>
    <submittedName>
        <fullName evidence="6">Tryptophan synthase beta subunit-like PLP-dependent enzyme</fullName>
    </submittedName>
</protein>
<sequence length="416" mass="45331">MSISLPETFAKLPRYPLLYPYPSPIHPLPALTRHLNHNPKSTRAVSLFAKREDHSSPLACAGNKYRKLEYIVPDILANSSPNGSGVATTTTLVTEGAIQSNHTVQVASVARQLGLEAIVILHKATGGGLTASSDKTAFLRTGNVQITRLLGAEVRTLEDSSTVDEGDPITPILDELRARGKVPYWIPSGASLHPLGGLGYARCAFEIAAQEKEQLGEGGRFDYVFVACGSGSTVGGLIAGFKLLQKMETQGNKTEKVIGRKVIGILNSRTKPREYHEGRVLNFTRRAAHLIGLDPERDVTPGDVHLDDRFAGTAYGVLDSDVKQTLEFMAQQEGVILDPVYTVKVMRGAMHWIQEGELERDWSHHSDPSSNQSRVNALFIHSGGQSALSAEHVIKRGEEKRNRRDMSDETGEQALG</sequence>
<comment type="cofactor">
    <cofactor evidence="1">
        <name>pyridoxal 5'-phosphate</name>
        <dbReference type="ChEBI" id="CHEBI:597326"/>
    </cofactor>
</comment>
<proteinExistence type="inferred from homology"/>
<comment type="similarity">
    <text evidence="2">Belongs to the ACC deaminase/D-cysteine desulfhydrase family.</text>
</comment>